<protein>
    <submittedName>
        <fullName evidence="1">Uncharacterized protein</fullName>
    </submittedName>
</protein>
<gene>
    <name evidence="1" type="ORF">AVDCRST_MAG55-877</name>
</gene>
<feature type="non-terminal residue" evidence="1">
    <location>
        <position position="1"/>
    </location>
</feature>
<reference evidence="1" key="1">
    <citation type="submission" date="2020-02" db="EMBL/GenBank/DDBJ databases">
        <authorList>
            <person name="Meier V. D."/>
        </authorList>
    </citation>
    <scope>NUCLEOTIDE SEQUENCE</scope>
    <source>
        <strain evidence="1">AVDCRST_MAG55</strain>
    </source>
</reference>
<name>A0A6J4P288_9ACTN</name>
<dbReference type="AlphaFoldDB" id="A0A6J4P288"/>
<dbReference type="EMBL" id="CADCUZ010000035">
    <property type="protein sequence ID" value="CAA9404287.1"/>
    <property type="molecule type" value="Genomic_DNA"/>
</dbReference>
<sequence length="46" mass="5259">VRCQQPKVCHIKQLPVVSQRVPVARPSVRRTHRRGGFSRCLRGVPL</sequence>
<feature type="non-terminal residue" evidence="1">
    <location>
        <position position="46"/>
    </location>
</feature>
<accession>A0A6J4P288</accession>
<organism evidence="1">
    <name type="scientific">uncultured Rubrobacteraceae bacterium</name>
    <dbReference type="NCBI Taxonomy" id="349277"/>
    <lineage>
        <taxon>Bacteria</taxon>
        <taxon>Bacillati</taxon>
        <taxon>Actinomycetota</taxon>
        <taxon>Rubrobacteria</taxon>
        <taxon>Rubrobacterales</taxon>
        <taxon>Rubrobacteraceae</taxon>
        <taxon>environmental samples</taxon>
    </lineage>
</organism>
<evidence type="ECO:0000313" key="1">
    <source>
        <dbReference type="EMBL" id="CAA9404287.1"/>
    </source>
</evidence>
<proteinExistence type="predicted"/>